<dbReference type="Proteomes" id="UP000320593">
    <property type="component" value="Unassembled WGS sequence"/>
</dbReference>
<dbReference type="InterPro" id="IPR037401">
    <property type="entry name" value="SnoaL-like"/>
</dbReference>
<dbReference type="AlphaFoldDB" id="A0A562SF68"/>
<evidence type="ECO:0000313" key="3">
    <source>
        <dbReference type="Proteomes" id="UP000320593"/>
    </source>
</evidence>
<accession>A0A562SF68</accession>
<sequence length="136" mass="14869">MTISNDLAAARSALKAWLAAFDRRDLNTLMSLYDKDSVYANAASPIMRGPGEIKPWFAGAFESIEGHMRFKEEASFIQGETALLVGKYFIQNDGAEPAPGSTGRVGLMFRRDSSGAWKILFDMDNTPPDVSPADFA</sequence>
<dbReference type="Gene3D" id="3.10.450.50">
    <property type="match status" value="1"/>
</dbReference>
<keyword evidence="2" id="KW-0413">Isomerase</keyword>
<gene>
    <name evidence="2" type="ORF">JM93_04113</name>
</gene>
<feature type="domain" description="SnoaL-like" evidence="1">
    <location>
        <begin position="15"/>
        <end position="88"/>
    </location>
</feature>
<dbReference type="SUPFAM" id="SSF54427">
    <property type="entry name" value="NTF2-like"/>
    <property type="match status" value="1"/>
</dbReference>
<dbReference type="RefSeq" id="WP_145347168.1">
    <property type="nucleotide sequence ID" value="NZ_SMLY01000079.1"/>
</dbReference>
<evidence type="ECO:0000313" key="2">
    <source>
        <dbReference type="EMBL" id="TWI80001.1"/>
    </source>
</evidence>
<organism evidence="2 3">
    <name type="scientific">Roseibium hamelinense</name>
    <dbReference type="NCBI Taxonomy" id="150831"/>
    <lineage>
        <taxon>Bacteria</taxon>
        <taxon>Pseudomonadati</taxon>
        <taxon>Pseudomonadota</taxon>
        <taxon>Alphaproteobacteria</taxon>
        <taxon>Hyphomicrobiales</taxon>
        <taxon>Stappiaceae</taxon>
        <taxon>Roseibium</taxon>
    </lineage>
</organism>
<dbReference type="EMBL" id="VLLF01000012">
    <property type="protein sequence ID" value="TWI80001.1"/>
    <property type="molecule type" value="Genomic_DNA"/>
</dbReference>
<reference evidence="2 3" key="1">
    <citation type="submission" date="2019-07" db="EMBL/GenBank/DDBJ databases">
        <title>Genomic Encyclopedia of Archaeal and Bacterial Type Strains, Phase II (KMG-II): from individual species to whole genera.</title>
        <authorList>
            <person name="Goeker M."/>
        </authorList>
    </citation>
    <scope>NUCLEOTIDE SEQUENCE [LARGE SCALE GENOMIC DNA]</scope>
    <source>
        <strain evidence="2 3">ATCC BAA-252</strain>
    </source>
</reference>
<dbReference type="Pfam" id="PF12680">
    <property type="entry name" value="SnoaL_2"/>
    <property type="match status" value="1"/>
</dbReference>
<evidence type="ECO:0000259" key="1">
    <source>
        <dbReference type="Pfam" id="PF12680"/>
    </source>
</evidence>
<name>A0A562SF68_9HYPH</name>
<keyword evidence="3" id="KW-1185">Reference proteome</keyword>
<comment type="caution">
    <text evidence="2">The sequence shown here is derived from an EMBL/GenBank/DDBJ whole genome shotgun (WGS) entry which is preliminary data.</text>
</comment>
<protein>
    <submittedName>
        <fullName evidence="2">Ketosteroid isomerase-like protein</fullName>
    </submittedName>
</protein>
<dbReference type="InterPro" id="IPR032710">
    <property type="entry name" value="NTF2-like_dom_sf"/>
</dbReference>
<dbReference type="OrthoDB" id="7865214at2"/>
<dbReference type="GO" id="GO:0016853">
    <property type="term" value="F:isomerase activity"/>
    <property type="evidence" value="ECO:0007669"/>
    <property type="project" value="UniProtKB-KW"/>
</dbReference>
<proteinExistence type="predicted"/>